<sequence>MIKIYNMNICKNGNTIWQHCDTIISVVLSTKRGHNGEVIFKRCWVFKILKKYGKKVWVYLHVEQVFSSIPTSKRFGYITIWNS</sequence>
<proteinExistence type="predicted"/>
<protein>
    <submittedName>
        <fullName evidence="1">Uncharacterized protein</fullName>
    </submittedName>
</protein>
<name>A0ABD1EVB8_HYPHA</name>
<gene>
    <name evidence="1" type="ORF">ABEB36_007169</name>
</gene>
<accession>A0ABD1EVB8</accession>
<evidence type="ECO:0000313" key="1">
    <source>
        <dbReference type="EMBL" id="KAL1501942.1"/>
    </source>
</evidence>
<organism evidence="1 2">
    <name type="scientific">Hypothenemus hampei</name>
    <name type="common">Coffee berry borer</name>
    <dbReference type="NCBI Taxonomy" id="57062"/>
    <lineage>
        <taxon>Eukaryota</taxon>
        <taxon>Metazoa</taxon>
        <taxon>Ecdysozoa</taxon>
        <taxon>Arthropoda</taxon>
        <taxon>Hexapoda</taxon>
        <taxon>Insecta</taxon>
        <taxon>Pterygota</taxon>
        <taxon>Neoptera</taxon>
        <taxon>Endopterygota</taxon>
        <taxon>Coleoptera</taxon>
        <taxon>Polyphaga</taxon>
        <taxon>Cucujiformia</taxon>
        <taxon>Curculionidae</taxon>
        <taxon>Scolytinae</taxon>
        <taxon>Hypothenemus</taxon>
    </lineage>
</organism>
<comment type="caution">
    <text evidence="1">The sequence shown here is derived from an EMBL/GenBank/DDBJ whole genome shotgun (WGS) entry which is preliminary data.</text>
</comment>
<evidence type="ECO:0000313" key="2">
    <source>
        <dbReference type="Proteomes" id="UP001566132"/>
    </source>
</evidence>
<dbReference type="AlphaFoldDB" id="A0ABD1EVB8"/>
<dbReference type="EMBL" id="JBDJPC010000005">
    <property type="protein sequence ID" value="KAL1501942.1"/>
    <property type="molecule type" value="Genomic_DNA"/>
</dbReference>
<keyword evidence="2" id="KW-1185">Reference proteome</keyword>
<reference evidence="1 2" key="1">
    <citation type="submission" date="2024-05" db="EMBL/GenBank/DDBJ databases">
        <title>Genetic variation in Jamaican populations of the coffee berry borer (Hypothenemus hampei).</title>
        <authorList>
            <person name="Errbii M."/>
            <person name="Myrie A."/>
        </authorList>
    </citation>
    <scope>NUCLEOTIDE SEQUENCE [LARGE SCALE GENOMIC DNA]</scope>
    <source>
        <strain evidence="1">JA-Hopewell-2020-01-JO</strain>
        <tissue evidence="1">Whole body</tissue>
    </source>
</reference>
<dbReference type="Proteomes" id="UP001566132">
    <property type="component" value="Unassembled WGS sequence"/>
</dbReference>